<dbReference type="Gene3D" id="2.170.11.10">
    <property type="entry name" value="DNA Topoisomerase I, domain 2"/>
    <property type="match status" value="2"/>
</dbReference>
<evidence type="ECO:0000256" key="9">
    <source>
        <dbReference type="SAM" id="MobiDB-lite"/>
    </source>
</evidence>
<dbReference type="Proteomes" id="UP000789831">
    <property type="component" value="Unassembled WGS sequence"/>
</dbReference>
<dbReference type="InterPro" id="IPR051062">
    <property type="entry name" value="Topoisomerase_IB"/>
</dbReference>
<feature type="compositionally biased region" description="Basic and acidic residues" evidence="9">
    <location>
        <begin position="79"/>
        <end position="90"/>
    </location>
</feature>
<dbReference type="Gene3D" id="3.90.15.10">
    <property type="entry name" value="Topoisomerase I, Chain A, domain 3"/>
    <property type="match status" value="1"/>
</dbReference>
<gene>
    <name evidence="11" type="ORF">AGERDE_LOCUS8007</name>
</gene>
<keyword evidence="12" id="KW-1185">Reference proteome</keyword>
<dbReference type="InterPro" id="IPR013500">
    <property type="entry name" value="TopoI_cat_euk"/>
</dbReference>
<dbReference type="PRINTS" id="PR00416">
    <property type="entry name" value="EUTPISMRASEI"/>
</dbReference>
<keyword evidence="5 6" id="KW-0413">Isomerase</keyword>
<feature type="domain" description="DNA topoisomerase I eukaryotic-type" evidence="10">
    <location>
        <begin position="357"/>
        <end position="814"/>
    </location>
</feature>
<keyword evidence="3 6" id="KW-0799">Topoisomerase</keyword>
<evidence type="ECO:0000256" key="2">
    <source>
        <dbReference type="ARBA" id="ARBA00006645"/>
    </source>
</evidence>
<evidence type="ECO:0000259" key="10">
    <source>
        <dbReference type="SMART" id="SM00435"/>
    </source>
</evidence>
<feature type="region of interest" description="Disordered" evidence="9">
    <location>
        <begin position="1"/>
        <end position="252"/>
    </location>
</feature>
<dbReference type="FunFam" id="3.90.15.10:FF:000002">
    <property type="entry name" value="DNA topoisomerase I"/>
    <property type="match status" value="1"/>
</dbReference>
<feature type="compositionally biased region" description="Basic and acidic residues" evidence="9">
    <location>
        <begin position="193"/>
        <end position="205"/>
    </location>
</feature>
<comment type="similarity">
    <text evidence="2 6 7">Belongs to the type IB topoisomerase family.</text>
</comment>
<dbReference type="GO" id="GO:0006265">
    <property type="term" value="P:DNA topological change"/>
    <property type="evidence" value="ECO:0007669"/>
    <property type="project" value="UniProtKB-UniRule"/>
</dbReference>
<evidence type="ECO:0000256" key="4">
    <source>
        <dbReference type="ARBA" id="ARBA00023125"/>
    </source>
</evidence>
<keyword evidence="8" id="KW-0175">Coiled coil</keyword>
<proteinExistence type="inferred from homology"/>
<dbReference type="InterPro" id="IPR001631">
    <property type="entry name" value="TopoI"/>
</dbReference>
<evidence type="ECO:0000256" key="5">
    <source>
        <dbReference type="ARBA" id="ARBA00023235"/>
    </source>
</evidence>
<dbReference type="GO" id="GO:0003917">
    <property type="term" value="F:DNA topoisomerase type I (single strand cut, ATP-independent) activity"/>
    <property type="evidence" value="ECO:0007669"/>
    <property type="project" value="UniProtKB-UniRule"/>
</dbReference>
<evidence type="ECO:0000256" key="1">
    <source>
        <dbReference type="ARBA" id="ARBA00000213"/>
    </source>
</evidence>
<evidence type="ECO:0000313" key="12">
    <source>
        <dbReference type="Proteomes" id="UP000789831"/>
    </source>
</evidence>
<dbReference type="Pfam" id="PF14370">
    <property type="entry name" value="Topo_C_assoc"/>
    <property type="match status" value="1"/>
</dbReference>
<dbReference type="EMBL" id="CAJVPL010001584">
    <property type="protein sequence ID" value="CAG8578622.1"/>
    <property type="molecule type" value="Genomic_DNA"/>
</dbReference>
<dbReference type="SUPFAM" id="SSF56741">
    <property type="entry name" value="Eukaryotic DNA topoisomerase I, N-terminal DNA-binding fragment"/>
    <property type="match status" value="1"/>
</dbReference>
<dbReference type="GO" id="GO:0006260">
    <property type="term" value="P:DNA replication"/>
    <property type="evidence" value="ECO:0007669"/>
    <property type="project" value="TreeGrafter"/>
</dbReference>
<comment type="caution">
    <text evidence="11">The sequence shown here is derived from an EMBL/GenBank/DDBJ whole genome shotgun (WGS) entry which is preliminary data.</text>
</comment>
<dbReference type="Pfam" id="PF01028">
    <property type="entry name" value="Topoisom_I"/>
    <property type="match status" value="1"/>
</dbReference>
<dbReference type="AlphaFoldDB" id="A0A9N9BUW0"/>
<evidence type="ECO:0000256" key="3">
    <source>
        <dbReference type="ARBA" id="ARBA00023029"/>
    </source>
</evidence>
<dbReference type="OrthoDB" id="47179at2759"/>
<name>A0A9N9BUW0_9GLOM</name>
<evidence type="ECO:0000256" key="7">
    <source>
        <dbReference type="RuleBase" id="RU365101"/>
    </source>
</evidence>
<dbReference type="GO" id="GO:0007059">
    <property type="term" value="P:chromosome segregation"/>
    <property type="evidence" value="ECO:0007669"/>
    <property type="project" value="TreeGrafter"/>
</dbReference>
<sequence>MADAEDEASLQKVRRSTRTNTRTTVKNDSKLTKSKSETKTVNKSKSSKRKWAELDSEGDSKPSQTFQTNGKKTTRNKKKVVEMDDVKTEKEDDVEMNDIKVEKEDVDEIPIAQRRRKLKDSKGKAKKTEEAMPLAQRKKNQKTPVKENDTKRKRQIESESSSDSELDTISKTNGNKSSSSKVKPQSKRKKQVKQSEESEASEEKKPVRHNGKKAPAKSKTSKASAGKAPSKKGKQKVPESSPDDQSEEEDEEYKWWKENAQGDGTVKWQTLEHNGVLFPPEYVPHGVKMKFKGEEVYLEPEAEEVASFYAAMLNSEHVQNETFCRNFFADWVMILKKSNNNPPIQKVGNFRIEPPGLFRGRGKHPKTGKLKLRVAPESVTINIGKDAKIPDPPSGHAWGNVIHDNTVTWLATWKENVNDSIKYVFLAANSSLKGQSDLKKFEKSRELKQHVARIRSEYTRDLKDKLMETRQRATAMYLIDRFALRAGNEKDEKNEADTVGCCSLRLEHVTLNPPKQVIFDFLGKDSIRYYNDVEVDEQVWKNLNIFKRKPKTDSDLLFDRLNTTLLNKYLSKQMAGLTAKVFRTYNASHTFQEQLQKGMEELEEECKGKEMTIHEKIFKYNKANREVAVLCNHQRTVSKAHENQMTKIVDKIRAFKYQRMKLKKMLFTLNPKLKKRAEYAEEESDMDEEWIIRHEKLLMEKEREKARSKFEKDNEKLVAENQKPKTEKELNTILQEIDEREKELVEERKSKKIEVKKGTTVEKLKDQISKINEKIDATKLSLKDKDENKQTALGTSKTNYIDPRISAAWCYKYGVPIEKIFNRSLREKFKWSLEVDADWALTQWLIFEL</sequence>
<dbReference type="SMART" id="SM00435">
    <property type="entry name" value="TOPEUc"/>
    <property type="match status" value="1"/>
</dbReference>
<dbReference type="GO" id="GO:0005694">
    <property type="term" value="C:chromosome"/>
    <property type="evidence" value="ECO:0007669"/>
    <property type="project" value="InterPro"/>
</dbReference>
<dbReference type="InterPro" id="IPR025834">
    <property type="entry name" value="TopoI_C_dom"/>
</dbReference>
<evidence type="ECO:0000256" key="8">
    <source>
        <dbReference type="SAM" id="Coils"/>
    </source>
</evidence>
<feature type="compositionally biased region" description="Acidic residues" evidence="9">
    <location>
        <begin position="241"/>
        <end position="252"/>
    </location>
</feature>
<feature type="compositionally biased region" description="Low complexity" evidence="9">
    <location>
        <begin position="170"/>
        <end position="183"/>
    </location>
</feature>
<comment type="function">
    <text evidence="7">Releases the supercoiling and torsional tension of DNA introduced during the DNA replication and transcription by transiently cleaving and rejoining one strand of the DNA duplex. Introduces a single-strand break via transesterification at the specific target site 5'-[CT]CCTTp site in duplex DNA. The scissile phosphodiester is attacked by the catalytic tyrosine of the enzyme, resulting in the formation of a DNA-(3'-phosphotyrosyl)-enzyme intermediate and the expulsion of a 5'-OH DNA strand. The free DNA strand then undergoes passage around the unbroken strand thus removing DNA supercoils. Finally, in the religation step, the DNA 5'-OH attacks the covalent intermediate to expel the active-site tyrosine and restore the DNA phosphodiester backbone.</text>
</comment>
<dbReference type="Pfam" id="PF02919">
    <property type="entry name" value="Topoisom_I_N"/>
    <property type="match status" value="2"/>
</dbReference>
<dbReference type="InterPro" id="IPR014711">
    <property type="entry name" value="TopoI_cat_a-hlx-sub_euk"/>
</dbReference>
<organism evidence="11 12">
    <name type="scientific">Ambispora gerdemannii</name>
    <dbReference type="NCBI Taxonomy" id="144530"/>
    <lineage>
        <taxon>Eukaryota</taxon>
        <taxon>Fungi</taxon>
        <taxon>Fungi incertae sedis</taxon>
        <taxon>Mucoromycota</taxon>
        <taxon>Glomeromycotina</taxon>
        <taxon>Glomeromycetes</taxon>
        <taxon>Archaeosporales</taxon>
        <taxon>Ambisporaceae</taxon>
        <taxon>Ambispora</taxon>
    </lineage>
</organism>
<feature type="compositionally biased region" description="Basic and acidic residues" evidence="9">
    <location>
        <begin position="25"/>
        <end position="40"/>
    </location>
</feature>
<feature type="coiled-coil region" evidence="8">
    <location>
        <begin position="723"/>
        <end position="781"/>
    </location>
</feature>
<dbReference type="Gene3D" id="1.10.132.10">
    <property type="match status" value="1"/>
</dbReference>
<protein>
    <recommendedName>
        <fullName evidence="7">DNA topoisomerase I</fullName>
        <ecNumber evidence="7">5.6.2.1</ecNumber>
    </recommendedName>
    <alternativeName>
        <fullName evidence="7">DNA topoisomerase 1</fullName>
    </alternativeName>
</protein>
<accession>A0A9N9BUW0</accession>
<dbReference type="InterPro" id="IPR008336">
    <property type="entry name" value="TopoI_DNA-bd_euk"/>
</dbReference>
<dbReference type="PROSITE" id="PS52038">
    <property type="entry name" value="TOPO_IB_2"/>
    <property type="match status" value="1"/>
</dbReference>
<dbReference type="PROSITE" id="PS00176">
    <property type="entry name" value="TOPO_IB_1"/>
    <property type="match status" value="1"/>
</dbReference>
<dbReference type="InterPro" id="IPR014727">
    <property type="entry name" value="TopoI_cat_a/b-sub_euk"/>
</dbReference>
<evidence type="ECO:0000256" key="6">
    <source>
        <dbReference type="PROSITE-ProRule" id="PRU01382"/>
    </source>
</evidence>
<dbReference type="GO" id="GO:0003677">
    <property type="term" value="F:DNA binding"/>
    <property type="evidence" value="ECO:0007669"/>
    <property type="project" value="UniProtKB-UniRule"/>
</dbReference>
<dbReference type="SUPFAM" id="SSF56349">
    <property type="entry name" value="DNA breaking-rejoining enzymes"/>
    <property type="match status" value="1"/>
</dbReference>
<dbReference type="InterPro" id="IPR036202">
    <property type="entry name" value="TopoI_DNA-bd_euk_N_sf"/>
</dbReference>
<reference evidence="11" key="1">
    <citation type="submission" date="2021-06" db="EMBL/GenBank/DDBJ databases">
        <authorList>
            <person name="Kallberg Y."/>
            <person name="Tangrot J."/>
            <person name="Rosling A."/>
        </authorList>
    </citation>
    <scope>NUCLEOTIDE SEQUENCE</scope>
    <source>
        <strain evidence="11">MT106</strain>
    </source>
</reference>
<feature type="compositionally biased region" description="Basic and acidic residues" evidence="9">
    <location>
        <begin position="120"/>
        <end position="130"/>
    </location>
</feature>
<dbReference type="PANTHER" id="PTHR10290">
    <property type="entry name" value="DNA TOPOISOMERASE I"/>
    <property type="match status" value="1"/>
</dbReference>
<feature type="active site" description="O-(3'-phospho-DNA)-tyrosine intermediate" evidence="6">
    <location>
        <position position="800"/>
    </location>
</feature>
<keyword evidence="4 6" id="KW-0238">DNA-binding</keyword>
<feature type="compositionally biased region" description="Basic residues" evidence="9">
    <location>
        <begin position="206"/>
        <end position="220"/>
    </location>
</feature>
<dbReference type="InterPro" id="IPR018521">
    <property type="entry name" value="TopoIB_AS"/>
</dbReference>
<dbReference type="PANTHER" id="PTHR10290:SF3">
    <property type="entry name" value="DNA TOPOISOMERASE 1"/>
    <property type="match status" value="1"/>
</dbReference>
<dbReference type="GO" id="GO:0005730">
    <property type="term" value="C:nucleolus"/>
    <property type="evidence" value="ECO:0007669"/>
    <property type="project" value="TreeGrafter"/>
</dbReference>
<evidence type="ECO:0000313" key="11">
    <source>
        <dbReference type="EMBL" id="CAG8578622.1"/>
    </source>
</evidence>
<comment type="catalytic activity">
    <reaction evidence="1 6 7">
        <text>ATP-independent breakage of single-stranded DNA, followed by passage and rejoining.</text>
        <dbReference type="EC" id="5.6.2.1"/>
    </reaction>
</comment>
<dbReference type="InterPro" id="IPR013499">
    <property type="entry name" value="TopoI_euk"/>
</dbReference>
<dbReference type="InterPro" id="IPR011010">
    <property type="entry name" value="DNA_brk_join_enz"/>
</dbReference>
<dbReference type="InterPro" id="IPR013030">
    <property type="entry name" value="DNA_topo_DNA_db_N_dom2"/>
</dbReference>
<dbReference type="CDD" id="cd00659">
    <property type="entry name" value="Topo_IB_C"/>
    <property type="match status" value="1"/>
</dbReference>
<dbReference type="EC" id="5.6.2.1" evidence="7"/>